<keyword evidence="4" id="KW-1185">Reference proteome</keyword>
<dbReference type="InterPro" id="IPR000254">
    <property type="entry name" value="CBD"/>
</dbReference>
<evidence type="ECO:0000313" key="3">
    <source>
        <dbReference type="EMBL" id="EAU86519.2"/>
    </source>
</evidence>
<evidence type="ECO:0000313" key="4">
    <source>
        <dbReference type="Proteomes" id="UP000001861"/>
    </source>
</evidence>
<dbReference type="InParanoid" id="A8NPD7"/>
<comment type="caution">
    <text evidence="3">The sequence shown here is derived from an EMBL/GenBank/DDBJ whole genome shotgun (WGS) entry which is preliminary data.</text>
</comment>
<gene>
    <name evidence="3" type="ORF">CC1G_10241</name>
</gene>
<accession>A8NPD7</accession>
<protein>
    <recommendedName>
        <fullName evidence="2">CBM1 domain-containing protein</fullName>
    </recommendedName>
</protein>
<dbReference type="Proteomes" id="UP000001861">
    <property type="component" value="Unassembled WGS sequence"/>
</dbReference>
<dbReference type="VEuPathDB" id="FungiDB:CC1G_10241"/>
<evidence type="ECO:0000256" key="1">
    <source>
        <dbReference type="ARBA" id="ARBA00022729"/>
    </source>
</evidence>
<feature type="domain" description="CBM1" evidence="2">
    <location>
        <begin position="62"/>
        <end position="76"/>
    </location>
</feature>
<dbReference type="GeneID" id="6011842"/>
<dbReference type="RefSeq" id="XP_001835314.2">
    <property type="nucleotide sequence ID" value="XM_001835262.2"/>
</dbReference>
<keyword evidence="1" id="KW-0732">Signal</keyword>
<dbReference type="Pfam" id="PF00734">
    <property type="entry name" value="CBM_1"/>
    <property type="match status" value="1"/>
</dbReference>
<dbReference type="InterPro" id="IPR035971">
    <property type="entry name" value="CBD_sf"/>
</dbReference>
<organism evidence="3 4">
    <name type="scientific">Coprinopsis cinerea (strain Okayama-7 / 130 / ATCC MYA-4618 / FGSC 9003)</name>
    <name type="common">Inky cap fungus</name>
    <name type="synonym">Hormographiella aspergillata</name>
    <dbReference type="NCBI Taxonomy" id="240176"/>
    <lineage>
        <taxon>Eukaryota</taxon>
        <taxon>Fungi</taxon>
        <taxon>Dikarya</taxon>
        <taxon>Basidiomycota</taxon>
        <taxon>Agaricomycotina</taxon>
        <taxon>Agaricomycetes</taxon>
        <taxon>Agaricomycetidae</taxon>
        <taxon>Agaricales</taxon>
        <taxon>Agaricineae</taxon>
        <taxon>Psathyrellaceae</taxon>
        <taxon>Coprinopsis</taxon>
    </lineage>
</organism>
<dbReference type="OrthoDB" id="6020543at2759"/>
<evidence type="ECO:0000259" key="2">
    <source>
        <dbReference type="Pfam" id="PF00734"/>
    </source>
</evidence>
<reference evidence="3 4" key="1">
    <citation type="journal article" date="2010" name="Proc. Natl. Acad. Sci. U.S.A.">
        <title>Insights into evolution of multicellular fungi from the assembled chromosomes of the mushroom Coprinopsis cinerea (Coprinus cinereus).</title>
        <authorList>
            <person name="Stajich J.E."/>
            <person name="Wilke S.K."/>
            <person name="Ahren D."/>
            <person name="Au C.H."/>
            <person name="Birren B.W."/>
            <person name="Borodovsky M."/>
            <person name="Burns C."/>
            <person name="Canback B."/>
            <person name="Casselton L.A."/>
            <person name="Cheng C.K."/>
            <person name="Deng J."/>
            <person name="Dietrich F.S."/>
            <person name="Fargo D.C."/>
            <person name="Farman M.L."/>
            <person name="Gathman A.C."/>
            <person name="Goldberg J."/>
            <person name="Guigo R."/>
            <person name="Hoegger P.J."/>
            <person name="Hooker J.B."/>
            <person name="Huggins A."/>
            <person name="James T.Y."/>
            <person name="Kamada T."/>
            <person name="Kilaru S."/>
            <person name="Kodira C."/>
            <person name="Kues U."/>
            <person name="Kupfer D."/>
            <person name="Kwan H.S."/>
            <person name="Lomsadze A."/>
            <person name="Li W."/>
            <person name="Lilly W.W."/>
            <person name="Ma L.J."/>
            <person name="Mackey A.J."/>
            <person name="Manning G."/>
            <person name="Martin F."/>
            <person name="Muraguchi H."/>
            <person name="Natvig D.O."/>
            <person name="Palmerini H."/>
            <person name="Ramesh M.A."/>
            <person name="Rehmeyer C.J."/>
            <person name="Roe B.A."/>
            <person name="Shenoy N."/>
            <person name="Stanke M."/>
            <person name="Ter-Hovhannisyan V."/>
            <person name="Tunlid A."/>
            <person name="Velagapudi R."/>
            <person name="Vision T.J."/>
            <person name="Zeng Q."/>
            <person name="Zolan M.E."/>
            <person name="Pukkila P.J."/>
        </authorList>
    </citation>
    <scope>NUCLEOTIDE SEQUENCE [LARGE SCALE GENOMIC DNA]</scope>
    <source>
        <strain evidence="4">Okayama-7 / 130 / ATCC MYA-4618 / FGSC 9003</strain>
    </source>
</reference>
<name>A8NPD7_COPC7</name>
<dbReference type="GO" id="GO:0030248">
    <property type="term" value="F:cellulose binding"/>
    <property type="evidence" value="ECO:0007669"/>
    <property type="project" value="InterPro"/>
</dbReference>
<dbReference type="GO" id="GO:0005576">
    <property type="term" value="C:extracellular region"/>
    <property type="evidence" value="ECO:0007669"/>
    <property type="project" value="InterPro"/>
</dbReference>
<dbReference type="HOGENOM" id="CLU_1586389_0_0_1"/>
<dbReference type="KEGG" id="cci:CC1G_10241"/>
<dbReference type="AlphaFoldDB" id="A8NPD7"/>
<dbReference type="SUPFAM" id="SSF57180">
    <property type="entry name" value="Cellulose-binding domain"/>
    <property type="match status" value="1"/>
</dbReference>
<dbReference type="GO" id="GO:0005975">
    <property type="term" value="P:carbohydrate metabolic process"/>
    <property type="evidence" value="ECO:0007669"/>
    <property type="project" value="InterPro"/>
</dbReference>
<dbReference type="EMBL" id="AACS02000012">
    <property type="protein sequence ID" value="EAU86519.2"/>
    <property type="molecule type" value="Genomic_DNA"/>
</dbReference>
<proteinExistence type="predicted"/>
<sequence length="168" mass="18797">MSAAYVILKAIMKRSTIGWLLIAHISIALASNSGRVIARVRADTPQVTWGATDTANVVPLGGQCGGRDYTGPTTCQLIPDARVECVFINTLSNHRTNDNSNTIPNHHFLTLSFSPMSSVHSRPRNYHMDNRQLSSMRMRAIHLVPLVCDPETHLLLYRQLDPRDDHRK</sequence>